<proteinExistence type="predicted"/>
<evidence type="ECO:0000313" key="2">
    <source>
        <dbReference type="EMBL" id="QCC76607.1"/>
    </source>
</evidence>
<gene>
    <name evidence="2" type="ORF">E2C04_04145</name>
</gene>
<dbReference type="EMBL" id="CP038462">
    <property type="protein sequence ID" value="QCC76607.1"/>
    <property type="molecule type" value="Genomic_DNA"/>
</dbReference>
<name>A0A4V1CWA7_9ACTN</name>
<protein>
    <submittedName>
        <fullName evidence="2">Uncharacterized protein</fullName>
    </submittedName>
</protein>
<organism evidence="2 3">
    <name type="scientific">Nocardioides daphniae</name>
    <dbReference type="NCBI Taxonomy" id="402297"/>
    <lineage>
        <taxon>Bacteria</taxon>
        <taxon>Bacillati</taxon>
        <taxon>Actinomycetota</taxon>
        <taxon>Actinomycetes</taxon>
        <taxon>Propionibacteriales</taxon>
        <taxon>Nocardioidaceae</taxon>
        <taxon>Nocardioides</taxon>
    </lineage>
</organism>
<sequence length="85" mass="8746">MPHTRSDAPENRRSLKTTPKSLVGTTPVLPATSCTESLPDPANAGAAAATVIAGTAHAAVPTSRRLDIGRDGVGSTWTCARFDNC</sequence>
<dbReference type="KEGG" id="ndp:E2C04_04145"/>
<accession>A0A4V1CWA7</accession>
<evidence type="ECO:0000256" key="1">
    <source>
        <dbReference type="SAM" id="MobiDB-lite"/>
    </source>
</evidence>
<feature type="region of interest" description="Disordered" evidence="1">
    <location>
        <begin position="1"/>
        <end position="27"/>
    </location>
</feature>
<dbReference type="Proteomes" id="UP000297025">
    <property type="component" value="Chromosome"/>
</dbReference>
<feature type="compositionally biased region" description="Basic and acidic residues" evidence="1">
    <location>
        <begin position="1"/>
        <end position="13"/>
    </location>
</feature>
<reference evidence="2 3" key="1">
    <citation type="journal article" date="2008" name="Int. J. Syst. Evol. Microbiol.">
        <title>Nocardioides daphniae sp. nov., isolated from Daphnia cucullata (Crustacea: Cladocera).</title>
        <authorList>
            <person name="Toth E.M."/>
            <person name="Keki Z."/>
            <person name="Homonnay Z.G."/>
            <person name="Borsodi A.K."/>
            <person name="Marialigeti K."/>
            <person name="Schumann P."/>
        </authorList>
    </citation>
    <scope>NUCLEOTIDE SEQUENCE [LARGE SCALE GENOMIC DNA]</scope>
    <source>
        <strain evidence="2 3">JCM 16608</strain>
    </source>
</reference>
<evidence type="ECO:0000313" key="3">
    <source>
        <dbReference type="Proteomes" id="UP000297025"/>
    </source>
</evidence>
<dbReference type="AlphaFoldDB" id="A0A4V1CWA7"/>
<dbReference type="RefSeq" id="WP_135831656.1">
    <property type="nucleotide sequence ID" value="NZ_CP038462.1"/>
</dbReference>